<dbReference type="Proteomes" id="UP001597180">
    <property type="component" value="Unassembled WGS sequence"/>
</dbReference>
<dbReference type="InterPro" id="IPR037883">
    <property type="entry name" value="Knr4/Smi1-like_sf"/>
</dbReference>
<evidence type="ECO:0000313" key="2">
    <source>
        <dbReference type="EMBL" id="MFD1221855.1"/>
    </source>
</evidence>
<evidence type="ECO:0000259" key="1">
    <source>
        <dbReference type="Pfam" id="PF09346"/>
    </source>
</evidence>
<comment type="caution">
    <text evidence="2">The sequence shown here is derived from an EMBL/GenBank/DDBJ whole genome shotgun (WGS) entry which is preliminary data.</text>
</comment>
<accession>A0ABW3UMA8</accession>
<dbReference type="SUPFAM" id="SSF160631">
    <property type="entry name" value="SMI1/KNR4-like"/>
    <property type="match status" value="1"/>
</dbReference>
<dbReference type="RefSeq" id="WP_345586071.1">
    <property type="nucleotide sequence ID" value="NZ_BAABJG010000003.1"/>
</dbReference>
<dbReference type="InterPro" id="IPR018958">
    <property type="entry name" value="Knr4/Smi1-like_dom"/>
</dbReference>
<feature type="domain" description="Knr4/Smi1-like" evidence="1">
    <location>
        <begin position="72"/>
        <end position="169"/>
    </location>
</feature>
<name>A0ABW3UMA8_9BACL</name>
<keyword evidence="3" id="KW-1185">Reference proteome</keyword>
<reference evidence="3" key="1">
    <citation type="journal article" date="2019" name="Int. J. Syst. Evol. Microbiol.">
        <title>The Global Catalogue of Microorganisms (GCM) 10K type strain sequencing project: providing services to taxonomists for standard genome sequencing and annotation.</title>
        <authorList>
            <consortium name="The Broad Institute Genomics Platform"/>
            <consortium name="The Broad Institute Genome Sequencing Center for Infectious Disease"/>
            <person name="Wu L."/>
            <person name="Ma J."/>
        </authorList>
    </citation>
    <scope>NUCLEOTIDE SEQUENCE [LARGE SCALE GENOMIC DNA]</scope>
    <source>
        <strain evidence="3">CCUG 53270</strain>
    </source>
</reference>
<protein>
    <submittedName>
        <fullName evidence="2">SMI1/KNR4 family protein</fullName>
    </submittedName>
</protein>
<dbReference type="Gene3D" id="3.40.1580.10">
    <property type="entry name" value="SMI1/KNR4-like"/>
    <property type="match status" value="1"/>
</dbReference>
<dbReference type="Pfam" id="PF09346">
    <property type="entry name" value="SMI1_KNR4"/>
    <property type="match status" value="1"/>
</dbReference>
<evidence type="ECO:0000313" key="3">
    <source>
        <dbReference type="Proteomes" id="UP001597180"/>
    </source>
</evidence>
<gene>
    <name evidence="2" type="ORF">ACFQ4B_17185</name>
</gene>
<sequence>MWYHVFELEHVKRPPADENELDRFVTAWNAALSEQEMAEIAGRQRNPFPAGHELYDQYKPFDPASWKLPQKAFPANYLDFLRYSNGGEFQNGDRFFQFFGTDQLREYNLAYELPEYMKHAVSFGMDGCGNHYLFDMREERNNNEYPILVAHSGYLDYDGCVLVAESFLELCTGRTSMDEEMDRRWV</sequence>
<dbReference type="EMBL" id="JBHTLU010000019">
    <property type="protein sequence ID" value="MFD1221855.1"/>
    <property type="molecule type" value="Genomic_DNA"/>
</dbReference>
<proteinExistence type="predicted"/>
<organism evidence="2 3">
    <name type="scientific">Paenibacillus vulneris</name>
    <dbReference type="NCBI Taxonomy" id="1133364"/>
    <lineage>
        <taxon>Bacteria</taxon>
        <taxon>Bacillati</taxon>
        <taxon>Bacillota</taxon>
        <taxon>Bacilli</taxon>
        <taxon>Bacillales</taxon>
        <taxon>Paenibacillaceae</taxon>
        <taxon>Paenibacillus</taxon>
    </lineage>
</organism>